<accession>A0A5C3MXP3</accession>
<dbReference type="InterPro" id="IPR036869">
    <property type="entry name" value="J_dom_sf"/>
</dbReference>
<evidence type="ECO:0000313" key="3">
    <source>
        <dbReference type="Proteomes" id="UP000305948"/>
    </source>
</evidence>
<dbReference type="Pfam" id="PF00226">
    <property type="entry name" value="DnaJ"/>
    <property type="match status" value="1"/>
</dbReference>
<dbReference type="PROSITE" id="PS50076">
    <property type="entry name" value="DNAJ_2"/>
    <property type="match status" value="1"/>
</dbReference>
<dbReference type="Gene3D" id="1.10.287.110">
    <property type="entry name" value="DnaJ domain"/>
    <property type="match status" value="1"/>
</dbReference>
<reference evidence="2 3" key="1">
    <citation type="journal article" date="2019" name="Nat. Ecol. Evol.">
        <title>Megaphylogeny resolves global patterns of mushroom evolution.</title>
        <authorList>
            <person name="Varga T."/>
            <person name="Krizsan K."/>
            <person name="Foldi C."/>
            <person name="Dima B."/>
            <person name="Sanchez-Garcia M."/>
            <person name="Sanchez-Ramirez S."/>
            <person name="Szollosi G.J."/>
            <person name="Szarkandi J.G."/>
            <person name="Papp V."/>
            <person name="Albert L."/>
            <person name="Andreopoulos W."/>
            <person name="Angelini C."/>
            <person name="Antonin V."/>
            <person name="Barry K.W."/>
            <person name="Bougher N.L."/>
            <person name="Buchanan P."/>
            <person name="Buyck B."/>
            <person name="Bense V."/>
            <person name="Catcheside P."/>
            <person name="Chovatia M."/>
            <person name="Cooper J."/>
            <person name="Damon W."/>
            <person name="Desjardin D."/>
            <person name="Finy P."/>
            <person name="Geml J."/>
            <person name="Haridas S."/>
            <person name="Hughes K."/>
            <person name="Justo A."/>
            <person name="Karasinski D."/>
            <person name="Kautmanova I."/>
            <person name="Kiss B."/>
            <person name="Kocsube S."/>
            <person name="Kotiranta H."/>
            <person name="LaButti K.M."/>
            <person name="Lechner B.E."/>
            <person name="Liimatainen K."/>
            <person name="Lipzen A."/>
            <person name="Lukacs Z."/>
            <person name="Mihaltcheva S."/>
            <person name="Morgado L.N."/>
            <person name="Niskanen T."/>
            <person name="Noordeloos M.E."/>
            <person name="Ohm R.A."/>
            <person name="Ortiz-Santana B."/>
            <person name="Ovrebo C."/>
            <person name="Racz N."/>
            <person name="Riley R."/>
            <person name="Savchenko A."/>
            <person name="Shiryaev A."/>
            <person name="Soop K."/>
            <person name="Spirin V."/>
            <person name="Szebenyi C."/>
            <person name="Tomsovsky M."/>
            <person name="Tulloss R.E."/>
            <person name="Uehling J."/>
            <person name="Grigoriev I.V."/>
            <person name="Vagvolgyi C."/>
            <person name="Papp T."/>
            <person name="Martin F.M."/>
            <person name="Miettinen O."/>
            <person name="Hibbett D.S."/>
            <person name="Nagy L.G."/>
        </authorList>
    </citation>
    <scope>NUCLEOTIDE SEQUENCE [LARGE SCALE GENOMIC DNA]</scope>
    <source>
        <strain evidence="2 3">OMC1185</strain>
    </source>
</reference>
<sequence>MHTLSIRLQQLPHHLLIQVQAHVRLASTGASGSQAQGQFAFPAHRNPTPHQIFHLPIGASQADIKARYYDLVRAHHPDSPSCRHLEPSERHARFQSIRTAYDVLTGKQAASRRSHNDWSSYPYEEHLDIMRRHQWARTAERERRAREGFGRAHHGYGAMGNEQVWTANPDDRWKDRVIITVGVISLLVGLTPAVLIKPHVLTEQRHLQASANLAEVRREAREYGLERRQAIRRRVQEHQMAVREEQLAAREKT</sequence>
<evidence type="ECO:0000259" key="1">
    <source>
        <dbReference type="PROSITE" id="PS50076"/>
    </source>
</evidence>
<feature type="domain" description="J" evidence="1">
    <location>
        <begin position="48"/>
        <end position="119"/>
    </location>
</feature>
<proteinExistence type="predicted"/>
<dbReference type="SUPFAM" id="SSF46565">
    <property type="entry name" value="Chaperone J-domain"/>
    <property type="match status" value="1"/>
</dbReference>
<dbReference type="CDD" id="cd06257">
    <property type="entry name" value="DnaJ"/>
    <property type="match status" value="1"/>
</dbReference>
<gene>
    <name evidence="2" type="ORF">OE88DRAFT_1634916</name>
</gene>
<dbReference type="EMBL" id="ML213519">
    <property type="protein sequence ID" value="TFK48518.1"/>
    <property type="molecule type" value="Genomic_DNA"/>
</dbReference>
<name>A0A5C3MXP3_9AGAM</name>
<keyword evidence="3" id="KW-1185">Reference proteome</keyword>
<protein>
    <recommendedName>
        <fullName evidence="1">J domain-containing protein</fullName>
    </recommendedName>
</protein>
<dbReference type="STRING" id="5364.A0A5C3MXP3"/>
<dbReference type="Proteomes" id="UP000305948">
    <property type="component" value="Unassembled WGS sequence"/>
</dbReference>
<dbReference type="SMART" id="SM00271">
    <property type="entry name" value="DnaJ"/>
    <property type="match status" value="1"/>
</dbReference>
<evidence type="ECO:0000313" key="2">
    <source>
        <dbReference type="EMBL" id="TFK48518.1"/>
    </source>
</evidence>
<organism evidence="2 3">
    <name type="scientific">Heliocybe sulcata</name>
    <dbReference type="NCBI Taxonomy" id="5364"/>
    <lineage>
        <taxon>Eukaryota</taxon>
        <taxon>Fungi</taxon>
        <taxon>Dikarya</taxon>
        <taxon>Basidiomycota</taxon>
        <taxon>Agaricomycotina</taxon>
        <taxon>Agaricomycetes</taxon>
        <taxon>Gloeophyllales</taxon>
        <taxon>Gloeophyllaceae</taxon>
        <taxon>Heliocybe</taxon>
    </lineage>
</organism>
<dbReference type="AlphaFoldDB" id="A0A5C3MXP3"/>
<dbReference type="OrthoDB" id="445556at2759"/>
<dbReference type="InterPro" id="IPR001623">
    <property type="entry name" value="DnaJ_domain"/>
</dbReference>